<evidence type="ECO:0000313" key="6">
    <source>
        <dbReference type="Proteomes" id="UP000007264"/>
    </source>
</evidence>
<dbReference type="Pfam" id="PF01585">
    <property type="entry name" value="G-patch"/>
    <property type="match status" value="1"/>
</dbReference>
<feature type="region of interest" description="Disordered" evidence="3">
    <location>
        <begin position="139"/>
        <end position="278"/>
    </location>
</feature>
<dbReference type="STRING" id="574566.I0Z3H9"/>
<feature type="compositionally biased region" description="Polar residues" evidence="3">
    <location>
        <begin position="171"/>
        <end position="186"/>
    </location>
</feature>
<keyword evidence="2" id="KW-0539">Nucleus</keyword>
<dbReference type="PROSITE" id="PS50174">
    <property type="entry name" value="G_PATCH"/>
    <property type="match status" value="1"/>
</dbReference>
<name>I0Z3H9_COCSC</name>
<dbReference type="AlphaFoldDB" id="I0Z3H9"/>
<feature type="compositionally biased region" description="Low complexity" evidence="3">
    <location>
        <begin position="256"/>
        <end position="273"/>
    </location>
</feature>
<dbReference type="KEGG" id="csl:COCSUDRAFT_61439"/>
<keyword evidence="6" id="KW-1185">Reference proteome</keyword>
<protein>
    <recommendedName>
        <fullName evidence="4">G-patch domain-containing protein</fullName>
    </recommendedName>
</protein>
<feature type="compositionally biased region" description="Basic residues" evidence="3">
    <location>
        <begin position="244"/>
        <end position="253"/>
    </location>
</feature>
<evidence type="ECO:0000313" key="5">
    <source>
        <dbReference type="EMBL" id="EIE25198.1"/>
    </source>
</evidence>
<dbReference type="InterPro" id="IPR058719">
    <property type="entry name" value="WHD_LYAR"/>
</dbReference>
<dbReference type="EMBL" id="AGSI01000004">
    <property type="protein sequence ID" value="EIE25198.1"/>
    <property type="molecule type" value="Genomic_DNA"/>
</dbReference>
<dbReference type="InterPro" id="IPR050656">
    <property type="entry name" value="PINX1"/>
</dbReference>
<dbReference type="InterPro" id="IPR000467">
    <property type="entry name" value="G_patch_dom"/>
</dbReference>
<comment type="subcellular location">
    <subcellularLocation>
        <location evidence="1">Nucleus</location>
    </subcellularLocation>
</comment>
<feature type="domain" description="G-patch" evidence="4">
    <location>
        <begin position="19"/>
        <end position="65"/>
    </location>
</feature>
<evidence type="ECO:0000256" key="1">
    <source>
        <dbReference type="ARBA" id="ARBA00004123"/>
    </source>
</evidence>
<sequence length="476" mass="50858">MKLPPGYVPGHGVQKATAYGGFGEKLMKQMGWQDGQGLGRDKKGIKKAIQVKPKDDTIGTTFAWEKKWWEEAYDSKAKKIQATLDNSDSDDSDDDVIIDVNRDGTRSSAHEHERKIAAALAKDPWGRFGGREGKMARIARQEAEMLARMQGGQGASISQPDSQVTDAGASQAATPSGAETSRSAAAQGSGKGVKAGKRKRSAEELAAQQESLPRARREKGAHAEAGSDAEGADTQGVGSEKPGKAKGKKKRKQKAAEAGQNDEAAQEAAANGAPSQRRVHVVRLAQDDSSNIAPFSSTPASGWWGASRFRSAGCLEGLEHTAEHVKKERQTFTEQTQEDLYTATQAAKVTAKKGLGTSSMPRKVAGARWQGKKTLIGEDDEAEAGPQGAEVAEGRAEEPMCLQNAKWKKLAKAALLEAPDRRMSVKRLRQVVVKAALAKEGITAVKATRKALQDAMLAKVSSSSMFAVEDGFVRLL</sequence>
<dbReference type="eggNOG" id="KOG2809">
    <property type="taxonomic scope" value="Eukaryota"/>
</dbReference>
<feature type="compositionally biased region" description="Polar residues" evidence="3">
    <location>
        <begin position="155"/>
        <end position="165"/>
    </location>
</feature>
<evidence type="ECO:0000259" key="4">
    <source>
        <dbReference type="PROSITE" id="PS50174"/>
    </source>
</evidence>
<dbReference type="RefSeq" id="XP_005649742.1">
    <property type="nucleotide sequence ID" value="XM_005649685.1"/>
</dbReference>
<gene>
    <name evidence="5" type="ORF">COCSUDRAFT_61439</name>
</gene>
<feature type="compositionally biased region" description="Basic and acidic residues" evidence="3">
    <location>
        <begin position="213"/>
        <end position="222"/>
    </location>
</feature>
<dbReference type="GO" id="GO:0003676">
    <property type="term" value="F:nucleic acid binding"/>
    <property type="evidence" value="ECO:0007669"/>
    <property type="project" value="InterPro"/>
</dbReference>
<organism evidence="5 6">
    <name type="scientific">Coccomyxa subellipsoidea (strain C-169)</name>
    <name type="common">Green microalga</name>
    <dbReference type="NCBI Taxonomy" id="574566"/>
    <lineage>
        <taxon>Eukaryota</taxon>
        <taxon>Viridiplantae</taxon>
        <taxon>Chlorophyta</taxon>
        <taxon>core chlorophytes</taxon>
        <taxon>Trebouxiophyceae</taxon>
        <taxon>Trebouxiophyceae incertae sedis</taxon>
        <taxon>Coccomyxaceae</taxon>
        <taxon>Coccomyxa</taxon>
        <taxon>Coccomyxa subellipsoidea</taxon>
    </lineage>
</organism>
<dbReference type="Pfam" id="PF25879">
    <property type="entry name" value="WHD_LYAR"/>
    <property type="match status" value="1"/>
</dbReference>
<dbReference type="Proteomes" id="UP000007264">
    <property type="component" value="Unassembled WGS sequence"/>
</dbReference>
<accession>I0Z3H9</accession>
<dbReference type="SMART" id="SM00443">
    <property type="entry name" value="G_patch"/>
    <property type="match status" value="1"/>
</dbReference>
<comment type="caution">
    <text evidence="5">The sequence shown here is derived from an EMBL/GenBank/DDBJ whole genome shotgun (WGS) entry which is preliminary data.</text>
</comment>
<dbReference type="OrthoDB" id="29523at2759"/>
<dbReference type="GeneID" id="17043200"/>
<reference evidence="5 6" key="1">
    <citation type="journal article" date="2012" name="Genome Biol.">
        <title>The genome of the polar eukaryotic microalga coccomyxa subellipsoidea reveals traits of cold adaptation.</title>
        <authorList>
            <person name="Blanc G."/>
            <person name="Agarkova I."/>
            <person name="Grimwood J."/>
            <person name="Kuo A."/>
            <person name="Brueggeman A."/>
            <person name="Dunigan D."/>
            <person name="Gurnon J."/>
            <person name="Ladunga I."/>
            <person name="Lindquist E."/>
            <person name="Lucas S."/>
            <person name="Pangilinan J."/>
            <person name="Proschold T."/>
            <person name="Salamov A."/>
            <person name="Schmutz J."/>
            <person name="Weeks D."/>
            <person name="Yamada T."/>
            <person name="Claverie J.M."/>
            <person name="Grigoriev I."/>
            <person name="Van Etten J."/>
            <person name="Lomsadze A."/>
            <person name="Borodovsky M."/>
        </authorList>
    </citation>
    <scope>NUCLEOTIDE SEQUENCE [LARGE SCALE GENOMIC DNA]</scope>
    <source>
        <strain evidence="5 6">C-169</strain>
    </source>
</reference>
<evidence type="ECO:0000256" key="2">
    <source>
        <dbReference type="ARBA" id="ARBA00023242"/>
    </source>
</evidence>
<evidence type="ECO:0000256" key="3">
    <source>
        <dbReference type="SAM" id="MobiDB-lite"/>
    </source>
</evidence>
<dbReference type="PANTHER" id="PTHR23149">
    <property type="entry name" value="G PATCH DOMAIN CONTAINING PROTEIN"/>
    <property type="match status" value="1"/>
</dbReference>
<proteinExistence type="predicted"/>